<evidence type="ECO:0000313" key="1">
    <source>
        <dbReference type="EMBL" id="AFP41596.1"/>
    </source>
</evidence>
<dbReference type="PATRIC" id="fig|246196.56.peg.5269"/>
<proteinExistence type="predicted"/>
<reference evidence="1 2" key="2">
    <citation type="journal article" date="2009" name="Genome Res.">
        <title>Ortho-proteogenomics: multiple proteomes investigation through orthology and a new MS-based protocol.</title>
        <authorList>
            <person name="Gallien S."/>
            <person name="Perrodou E."/>
            <person name="Carapito C."/>
            <person name="Deshayes C."/>
            <person name="Reyrat J.M."/>
            <person name="Van Dorsselaer A."/>
            <person name="Poch O."/>
            <person name="Schaeffer C."/>
            <person name="Lecompte O."/>
        </authorList>
    </citation>
    <scope>NUCLEOTIDE SEQUENCE [LARGE SCALE GENOMIC DNA]</scope>
    <source>
        <strain evidence="2">ATCC 700084 / mc(2)155</strain>
    </source>
</reference>
<dbReference type="Proteomes" id="UP000006158">
    <property type="component" value="Chromosome"/>
</dbReference>
<accession>I7GDV4</accession>
<dbReference type="KEGG" id="msg:MSMEI_5152"/>
<evidence type="ECO:0000313" key="2">
    <source>
        <dbReference type="Proteomes" id="UP000006158"/>
    </source>
</evidence>
<reference evidence="1 2" key="1">
    <citation type="journal article" date="2007" name="Genome Biol.">
        <title>Interrupted coding sequences in Mycobacterium smegmatis: authentic mutations or sequencing errors?</title>
        <authorList>
            <person name="Deshayes C."/>
            <person name="Perrodou E."/>
            <person name="Gallien S."/>
            <person name="Euphrasie D."/>
            <person name="Schaeffer C."/>
            <person name="Van-Dorsselaer A."/>
            <person name="Poch O."/>
            <person name="Lecompte O."/>
            <person name="Reyrat J.M."/>
        </authorList>
    </citation>
    <scope>NUCLEOTIDE SEQUENCE [LARGE SCALE GENOMIC DNA]</scope>
    <source>
        <strain evidence="2">ATCC 700084 / mc(2)155</strain>
    </source>
</reference>
<protein>
    <submittedName>
        <fullName evidence="1">Uncharacterized protein</fullName>
    </submittedName>
</protein>
<gene>
    <name evidence="1" type="ordered locus">MSMEI_5152</name>
</gene>
<dbReference type="EMBL" id="CP001663">
    <property type="protein sequence ID" value="AFP41596.1"/>
    <property type="molecule type" value="Genomic_DNA"/>
</dbReference>
<name>I7GDV4_MYCS2</name>
<sequence length="110" mass="12321">MTDLLRVTDVGDHAFVHRCGADAVDLHGVALGLQSVDGLLGGLLGRRETRGCAHHPDRSRSDRHQGPFHAHQPHLFSHLTDLDGVYRTIFPWIHRFGNSIRSRLAIRSCR</sequence>
<dbReference type="AlphaFoldDB" id="I7GDV4"/>
<organism evidence="1 2">
    <name type="scientific">Mycolicibacterium smegmatis (strain ATCC 700084 / mc(2)155)</name>
    <name type="common">Mycobacterium smegmatis</name>
    <dbReference type="NCBI Taxonomy" id="246196"/>
    <lineage>
        <taxon>Bacteria</taxon>
        <taxon>Bacillati</taxon>
        <taxon>Actinomycetota</taxon>
        <taxon>Actinomycetes</taxon>
        <taxon>Mycobacteriales</taxon>
        <taxon>Mycobacteriaceae</taxon>
        <taxon>Mycolicibacterium</taxon>
    </lineage>
</organism>